<feature type="non-terminal residue" evidence="2">
    <location>
        <position position="1"/>
    </location>
</feature>
<dbReference type="Proteomes" id="UP000030745">
    <property type="component" value="Unassembled WGS sequence"/>
</dbReference>
<dbReference type="PRINTS" id="PR00109">
    <property type="entry name" value="TYRKINASE"/>
</dbReference>
<dbReference type="SUPFAM" id="SSF56112">
    <property type="entry name" value="Protein kinase-like (PK-like)"/>
    <property type="match status" value="1"/>
</dbReference>
<reference evidence="2 3" key="1">
    <citation type="journal article" date="2013" name="PLoS Genet.">
        <title>Distinctive expansion of potential virulence genes in the genome of the oomycete fish pathogen Saprolegnia parasitica.</title>
        <authorList>
            <person name="Jiang R.H."/>
            <person name="de Bruijn I."/>
            <person name="Haas B.J."/>
            <person name="Belmonte R."/>
            <person name="Lobach L."/>
            <person name="Christie J."/>
            <person name="van den Ackerveken G."/>
            <person name="Bottin A."/>
            <person name="Bulone V."/>
            <person name="Diaz-Moreno S.M."/>
            <person name="Dumas B."/>
            <person name="Fan L."/>
            <person name="Gaulin E."/>
            <person name="Govers F."/>
            <person name="Grenville-Briggs L.J."/>
            <person name="Horner N.R."/>
            <person name="Levin J.Z."/>
            <person name="Mammella M."/>
            <person name="Meijer H.J."/>
            <person name="Morris P."/>
            <person name="Nusbaum C."/>
            <person name="Oome S."/>
            <person name="Phillips A.J."/>
            <person name="van Rooyen D."/>
            <person name="Rzeszutek E."/>
            <person name="Saraiva M."/>
            <person name="Secombes C.J."/>
            <person name="Seidl M.F."/>
            <person name="Snel B."/>
            <person name="Stassen J.H."/>
            <person name="Sykes S."/>
            <person name="Tripathy S."/>
            <person name="van den Berg H."/>
            <person name="Vega-Arreguin J.C."/>
            <person name="Wawra S."/>
            <person name="Young S.K."/>
            <person name="Zeng Q."/>
            <person name="Dieguez-Uribeondo J."/>
            <person name="Russ C."/>
            <person name="Tyler B.M."/>
            <person name="van West P."/>
        </authorList>
    </citation>
    <scope>NUCLEOTIDE SEQUENCE [LARGE SCALE GENOMIC DNA]</scope>
    <source>
        <strain evidence="2 3">CBS 223.65</strain>
    </source>
</reference>
<sequence>GQYAGERQRNLYNPTMVMEYMDLSDLLEYLKRKGSGETLAMDVSTVEVALVLAHALADLHRNGFIHRDVKSQNIFLSTTHYIRLGDVGSARTVDELMTADIGTLFWMAPEVLRVGYEGKDQPYTIAADIYSFGVVLTELDTLKVPYEDEVHRYAIPNKVRNGQLRPHMSDSCPQWLRDLADQCLSLDPKDRPTAENIIATLLPHHDTTRFDLFDVEDDVDDVEEPSDARSPNNDEEEVETSMLCDAFLALHL</sequence>
<dbReference type="STRING" id="695850.A0A067BSI5"/>
<keyword evidence="3" id="KW-1185">Reference proteome</keyword>
<organism evidence="2 3">
    <name type="scientific">Saprolegnia parasitica (strain CBS 223.65)</name>
    <dbReference type="NCBI Taxonomy" id="695850"/>
    <lineage>
        <taxon>Eukaryota</taxon>
        <taxon>Sar</taxon>
        <taxon>Stramenopiles</taxon>
        <taxon>Oomycota</taxon>
        <taxon>Saprolegniomycetes</taxon>
        <taxon>Saprolegniales</taxon>
        <taxon>Saprolegniaceae</taxon>
        <taxon>Saprolegnia</taxon>
    </lineage>
</organism>
<proteinExistence type="predicted"/>
<dbReference type="InterPro" id="IPR001245">
    <property type="entry name" value="Ser-Thr/Tyr_kinase_cat_dom"/>
</dbReference>
<dbReference type="GeneID" id="24138887"/>
<feature type="domain" description="Protein kinase" evidence="1">
    <location>
        <begin position="1"/>
        <end position="208"/>
    </location>
</feature>
<name>A0A067BSI5_SAPPC</name>
<dbReference type="InterPro" id="IPR008271">
    <property type="entry name" value="Ser/Thr_kinase_AS"/>
</dbReference>
<dbReference type="Pfam" id="PF00069">
    <property type="entry name" value="Pkinase"/>
    <property type="match status" value="1"/>
</dbReference>
<protein>
    <submittedName>
        <fullName evidence="2">TKL protein kinase</fullName>
    </submittedName>
</protein>
<dbReference type="GO" id="GO:0005524">
    <property type="term" value="F:ATP binding"/>
    <property type="evidence" value="ECO:0007669"/>
    <property type="project" value="InterPro"/>
</dbReference>
<dbReference type="PROSITE" id="PS00108">
    <property type="entry name" value="PROTEIN_KINASE_ST"/>
    <property type="match status" value="1"/>
</dbReference>
<dbReference type="RefSeq" id="XP_012212055.1">
    <property type="nucleotide sequence ID" value="XM_012356665.1"/>
</dbReference>
<accession>A0A067BSI5</accession>
<dbReference type="PROSITE" id="PS50011">
    <property type="entry name" value="PROTEIN_KINASE_DOM"/>
    <property type="match status" value="1"/>
</dbReference>
<dbReference type="OrthoDB" id="4062651at2759"/>
<dbReference type="EMBL" id="KK583729">
    <property type="protein sequence ID" value="KDO17236.1"/>
    <property type="molecule type" value="Genomic_DNA"/>
</dbReference>
<dbReference type="PANTHER" id="PTHR44329:SF214">
    <property type="entry name" value="PROTEIN KINASE DOMAIN-CONTAINING PROTEIN"/>
    <property type="match status" value="1"/>
</dbReference>
<evidence type="ECO:0000313" key="3">
    <source>
        <dbReference type="Proteomes" id="UP000030745"/>
    </source>
</evidence>
<evidence type="ECO:0000259" key="1">
    <source>
        <dbReference type="PROSITE" id="PS50011"/>
    </source>
</evidence>
<dbReference type="Gene3D" id="1.10.510.10">
    <property type="entry name" value="Transferase(Phosphotransferase) domain 1"/>
    <property type="match status" value="1"/>
</dbReference>
<dbReference type="GO" id="GO:0004674">
    <property type="term" value="F:protein serine/threonine kinase activity"/>
    <property type="evidence" value="ECO:0007669"/>
    <property type="project" value="TreeGrafter"/>
</dbReference>
<dbReference type="InterPro" id="IPR051681">
    <property type="entry name" value="Ser/Thr_Kinases-Pseudokinases"/>
</dbReference>
<dbReference type="InterPro" id="IPR011009">
    <property type="entry name" value="Kinase-like_dom_sf"/>
</dbReference>
<dbReference type="KEGG" id="spar:SPRG_17343"/>
<gene>
    <name evidence="2" type="ORF">SPRG_17343</name>
</gene>
<dbReference type="OMA" id="GSERCYQ"/>
<dbReference type="AlphaFoldDB" id="A0A067BSI5"/>
<keyword evidence="2" id="KW-0418">Kinase</keyword>
<dbReference type="SMART" id="SM00220">
    <property type="entry name" value="S_TKc"/>
    <property type="match status" value="1"/>
</dbReference>
<dbReference type="PANTHER" id="PTHR44329">
    <property type="entry name" value="SERINE/THREONINE-PROTEIN KINASE TNNI3K-RELATED"/>
    <property type="match status" value="1"/>
</dbReference>
<dbReference type="VEuPathDB" id="FungiDB:SPRG_17343"/>
<evidence type="ECO:0000313" key="2">
    <source>
        <dbReference type="EMBL" id="KDO17236.1"/>
    </source>
</evidence>
<keyword evidence="2" id="KW-0808">Transferase</keyword>
<dbReference type="InterPro" id="IPR000719">
    <property type="entry name" value="Prot_kinase_dom"/>
</dbReference>